<feature type="region of interest" description="Disordered" evidence="1">
    <location>
        <begin position="1"/>
        <end position="21"/>
    </location>
</feature>
<keyword evidence="4" id="KW-1185">Reference proteome</keyword>
<gene>
    <name evidence="3" type="ORF">P2L57_21035</name>
</gene>
<evidence type="ECO:0000313" key="3">
    <source>
        <dbReference type="EMBL" id="MDF2258109.1"/>
    </source>
</evidence>
<dbReference type="EMBL" id="JARHTQ010000013">
    <property type="protein sequence ID" value="MDF2258109.1"/>
    <property type="molecule type" value="Genomic_DNA"/>
</dbReference>
<evidence type="ECO:0000313" key="4">
    <source>
        <dbReference type="Proteomes" id="UP001220022"/>
    </source>
</evidence>
<accession>A0ABT5Z2P1</accession>
<protein>
    <submittedName>
        <fullName evidence="3">Uncharacterized protein</fullName>
    </submittedName>
</protein>
<organism evidence="3 4">
    <name type="scientific">Streptantibioticus ferralitis</name>
    <dbReference type="NCBI Taxonomy" id="236510"/>
    <lineage>
        <taxon>Bacteria</taxon>
        <taxon>Bacillati</taxon>
        <taxon>Actinomycetota</taxon>
        <taxon>Actinomycetes</taxon>
        <taxon>Kitasatosporales</taxon>
        <taxon>Streptomycetaceae</taxon>
        <taxon>Streptantibioticus</taxon>
    </lineage>
</organism>
<comment type="caution">
    <text evidence="3">The sequence shown here is derived from an EMBL/GenBank/DDBJ whole genome shotgun (WGS) entry which is preliminary data.</text>
</comment>
<keyword evidence="2" id="KW-0812">Transmembrane</keyword>
<dbReference type="RefSeq" id="WP_275816790.1">
    <property type="nucleotide sequence ID" value="NZ_BAAANM010000007.1"/>
</dbReference>
<proteinExistence type="predicted"/>
<name>A0ABT5Z2P1_9ACTN</name>
<keyword evidence="2" id="KW-1133">Transmembrane helix</keyword>
<sequence length="356" mass="37693">MAGHADPPEGTPEGVPGGGDDEYRSVVFDESFVRAARIQEFSAQERMGGMSRAVRTRRPLGRAGAGRQALVLVLLIALAFGTAIYLGIRHPYRPTAPPDVDPLRITLVPLTPQGPVPVAAAGRLFAADDVARYQVGAEGITLPQISATDHFSQSQVLQALTTAKEYLVASSVEQAALTGGDVRAVRELLNPGQLDQFDRSLARPADDGQYAATGWLVRFDPARIALADPGVRVRGTMTVSEQGADGLQIFTDHTMVYAVRAIGTGPGQASLFTVRRQLKLYFDRADLGNRQVQVQQAAVEAGPLTCAGDPAGYFRPLLAGQSVSSGAGVDPYDHGKPVTSVCGLLRTGPSPSPSRR</sequence>
<evidence type="ECO:0000256" key="2">
    <source>
        <dbReference type="SAM" id="Phobius"/>
    </source>
</evidence>
<reference evidence="3 4" key="1">
    <citation type="submission" date="2023-03" db="EMBL/GenBank/DDBJ databases">
        <title>Draft genome sequence of type strain Streptomyces ferralitis JCM 14344.</title>
        <authorList>
            <person name="Klaysubun C."/>
            <person name="Duangmal K."/>
        </authorList>
    </citation>
    <scope>NUCLEOTIDE SEQUENCE [LARGE SCALE GENOMIC DNA]</scope>
    <source>
        <strain evidence="3 4">JCM 14344</strain>
    </source>
</reference>
<feature type="transmembrane region" description="Helical" evidence="2">
    <location>
        <begin position="69"/>
        <end position="88"/>
    </location>
</feature>
<keyword evidence="2" id="KW-0472">Membrane</keyword>
<evidence type="ECO:0000256" key="1">
    <source>
        <dbReference type="SAM" id="MobiDB-lite"/>
    </source>
</evidence>
<dbReference type="Proteomes" id="UP001220022">
    <property type="component" value="Unassembled WGS sequence"/>
</dbReference>